<keyword evidence="3" id="KW-1185">Reference proteome</keyword>
<feature type="domain" description="SnoaL-like" evidence="1">
    <location>
        <begin position="6"/>
        <end position="129"/>
    </location>
</feature>
<gene>
    <name evidence="2" type="ORF">Dfulv_21630</name>
</gene>
<dbReference type="SUPFAM" id="SSF54427">
    <property type="entry name" value="NTF2-like"/>
    <property type="match status" value="1"/>
</dbReference>
<dbReference type="Proteomes" id="UP001059617">
    <property type="component" value="Chromosome"/>
</dbReference>
<protein>
    <submittedName>
        <fullName evidence="2">Nuclear transport factor 2 family protein</fullName>
    </submittedName>
</protein>
<reference evidence="2" key="2">
    <citation type="submission" date="2022-09" db="EMBL/GenBank/DDBJ databases">
        <title>Biosynthetic gene clusters of Dactylosporangioum fulvum.</title>
        <authorList>
            <person name="Caradec T."/>
        </authorList>
    </citation>
    <scope>NUCLEOTIDE SEQUENCE</scope>
    <source>
        <strain evidence="2">NRRL B-16292</strain>
    </source>
</reference>
<dbReference type="InterPro" id="IPR037401">
    <property type="entry name" value="SnoaL-like"/>
</dbReference>
<dbReference type="InterPro" id="IPR032710">
    <property type="entry name" value="NTF2-like_dom_sf"/>
</dbReference>
<evidence type="ECO:0000259" key="1">
    <source>
        <dbReference type="Pfam" id="PF13577"/>
    </source>
</evidence>
<dbReference type="Gene3D" id="3.10.450.50">
    <property type="match status" value="1"/>
</dbReference>
<dbReference type="CDD" id="cd00531">
    <property type="entry name" value="NTF2_like"/>
    <property type="match status" value="1"/>
</dbReference>
<proteinExistence type="predicted"/>
<dbReference type="EMBL" id="CP073720">
    <property type="protein sequence ID" value="UWP86695.1"/>
    <property type="molecule type" value="Genomic_DNA"/>
</dbReference>
<evidence type="ECO:0000313" key="2">
    <source>
        <dbReference type="EMBL" id="UWP86695.1"/>
    </source>
</evidence>
<reference evidence="2" key="1">
    <citation type="submission" date="2021-04" db="EMBL/GenBank/DDBJ databases">
        <authorList>
            <person name="Hartkoorn R.C."/>
            <person name="Beaudoing E."/>
            <person name="Hot D."/>
        </authorList>
    </citation>
    <scope>NUCLEOTIDE SEQUENCE</scope>
    <source>
        <strain evidence="2">NRRL B-16292</strain>
    </source>
</reference>
<dbReference type="RefSeq" id="WP_259866124.1">
    <property type="nucleotide sequence ID" value="NZ_BAAAST010000054.1"/>
</dbReference>
<evidence type="ECO:0000313" key="3">
    <source>
        <dbReference type="Proteomes" id="UP001059617"/>
    </source>
</evidence>
<organism evidence="2 3">
    <name type="scientific">Dactylosporangium fulvum</name>
    <dbReference type="NCBI Taxonomy" id="53359"/>
    <lineage>
        <taxon>Bacteria</taxon>
        <taxon>Bacillati</taxon>
        <taxon>Actinomycetota</taxon>
        <taxon>Actinomycetes</taxon>
        <taxon>Micromonosporales</taxon>
        <taxon>Micromonosporaceae</taxon>
        <taxon>Dactylosporangium</taxon>
    </lineage>
</organism>
<sequence length="149" mass="16740">MADAVRIEDRVEILDLFHQYADALDFKDWTRLEGLFTPDVKSLWFEQYQVDGREQVIGFISDLVGKVGRTHHMVSNFRVSFDGDTAEASVRVKAYHVGIGDKAGLFEESLGTFDASVARTPGGWRFTRFDEALFVMLGTQEVFGLGEPA</sequence>
<name>A0ABY5W9G7_9ACTN</name>
<dbReference type="Pfam" id="PF13577">
    <property type="entry name" value="SnoaL_4"/>
    <property type="match status" value="1"/>
</dbReference>
<accession>A0ABY5W9G7</accession>